<name>A0AA87YWN4_FICCA</name>
<proteinExistence type="predicted"/>
<comment type="caution">
    <text evidence="3">The sequence shown here is derived from an EMBL/GenBank/DDBJ whole genome shotgun (WGS) entry which is preliminary data.</text>
</comment>
<dbReference type="Proteomes" id="UP001187192">
    <property type="component" value="Unassembled WGS sequence"/>
</dbReference>
<protein>
    <recommendedName>
        <fullName evidence="5">Secreted protein</fullName>
    </recommendedName>
</protein>
<feature type="region of interest" description="Disordered" evidence="1">
    <location>
        <begin position="104"/>
        <end position="138"/>
    </location>
</feature>
<reference evidence="3" key="1">
    <citation type="submission" date="2023-07" db="EMBL/GenBank/DDBJ databases">
        <title>draft genome sequence of fig (Ficus carica).</title>
        <authorList>
            <person name="Takahashi T."/>
            <person name="Nishimura K."/>
        </authorList>
    </citation>
    <scope>NUCLEOTIDE SEQUENCE</scope>
</reference>
<sequence>MARATLLVVSLAVSSIASRENPTGSNLHGDGSRSESGEAIVTTAPAFSTVGRPLLPSDDAVGLGFVLAGNQLEATGGRTAVAHTHCRHRLNPELAALVASLLTSVSHPPPTGRSRSCVLVDSDPNQSRHEQPRRRWSR</sequence>
<evidence type="ECO:0000256" key="2">
    <source>
        <dbReference type="SAM" id="SignalP"/>
    </source>
</evidence>
<keyword evidence="4" id="KW-1185">Reference proteome</keyword>
<accession>A0AA87YWN4</accession>
<evidence type="ECO:0000313" key="3">
    <source>
        <dbReference type="EMBL" id="GMN25274.1"/>
    </source>
</evidence>
<feature type="signal peptide" evidence="2">
    <location>
        <begin position="1"/>
        <end position="18"/>
    </location>
</feature>
<evidence type="ECO:0000256" key="1">
    <source>
        <dbReference type="SAM" id="MobiDB-lite"/>
    </source>
</evidence>
<dbReference type="EMBL" id="BTGU01000001">
    <property type="protein sequence ID" value="GMN25274.1"/>
    <property type="molecule type" value="Genomic_DNA"/>
</dbReference>
<dbReference type="AlphaFoldDB" id="A0AA87YWN4"/>
<keyword evidence="2" id="KW-0732">Signal</keyword>
<organism evidence="3 4">
    <name type="scientific">Ficus carica</name>
    <name type="common">Common fig</name>
    <dbReference type="NCBI Taxonomy" id="3494"/>
    <lineage>
        <taxon>Eukaryota</taxon>
        <taxon>Viridiplantae</taxon>
        <taxon>Streptophyta</taxon>
        <taxon>Embryophyta</taxon>
        <taxon>Tracheophyta</taxon>
        <taxon>Spermatophyta</taxon>
        <taxon>Magnoliopsida</taxon>
        <taxon>eudicotyledons</taxon>
        <taxon>Gunneridae</taxon>
        <taxon>Pentapetalae</taxon>
        <taxon>rosids</taxon>
        <taxon>fabids</taxon>
        <taxon>Rosales</taxon>
        <taxon>Moraceae</taxon>
        <taxon>Ficeae</taxon>
        <taxon>Ficus</taxon>
    </lineage>
</organism>
<feature type="region of interest" description="Disordered" evidence="1">
    <location>
        <begin position="19"/>
        <end position="38"/>
    </location>
</feature>
<feature type="chain" id="PRO_5041635062" description="Secreted protein" evidence="2">
    <location>
        <begin position="19"/>
        <end position="138"/>
    </location>
</feature>
<evidence type="ECO:0000313" key="4">
    <source>
        <dbReference type="Proteomes" id="UP001187192"/>
    </source>
</evidence>
<gene>
    <name evidence="3" type="ORF">TIFTF001_000878</name>
</gene>
<evidence type="ECO:0008006" key="5">
    <source>
        <dbReference type="Google" id="ProtNLM"/>
    </source>
</evidence>